<feature type="region of interest" description="Disordered" evidence="5">
    <location>
        <begin position="1"/>
        <end position="33"/>
    </location>
</feature>
<feature type="transmembrane region" description="Helical" evidence="6">
    <location>
        <begin position="215"/>
        <end position="235"/>
    </location>
</feature>
<comment type="subcellular location">
    <subcellularLocation>
        <location evidence="1">Membrane</location>
        <topology evidence="1">Multi-pass membrane protein</topology>
    </subcellularLocation>
</comment>
<dbReference type="GO" id="GO:0022857">
    <property type="term" value="F:transmembrane transporter activity"/>
    <property type="evidence" value="ECO:0007669"/>
    <property type="project" value="InterPro"/>
</dbReference>
<dbReference type="InterPro" id="IPR020846">
    <property type="entry name" value="MFS_dom"/>
</dbReference>
<evidence type="ECO:0000256" key="5">
    <source>
        <dbReference type="SAM" id="MobiDB-lite"/>
    </source>
</evidence>
<dbReference type="AlphaFoldDB" id="A0A0A2IW97"/>
<feature type="transmembrane region" description="Helical" evidence="6">
    <location>
        <begin position="184"/>
        <end position="203"/>
    </location>
</feature>
<keyword evidence="3 6" id="KW-1133">Transmembrane helix</keyword>
<gene>
    <name evidence="8" type="ORF">PEX2_059990</name>
</gene>
<evidence type="ECO:0000259" key="7">
    <source>
        <dbReference type="PROSITE" id="PS50850"/>
    </source>
</evidence>
<dbReference type="HOGENOM" id="CLU_000960_27_4_1"/>
<comment type="caution">
    <text evidence="8">The sequence shown here is derived from an EMBL/GenBank/DDBJ whole genome shotgun (WGS) entry which is preliminary data.</text>
</comment>
<feature type="transmembrane region" description="Helical" evidence="6">
    <location>
        <begin position="447"/>
        <end position="468"/>
    </location>
</feature>
<reference evidence="8 9" key="1">
    <citation type="journal article" date="2015" name="Mol. Plant Microbe Interact.">
        <title>Genome, transcriptome, and functional analyses of Penicillium expansum provide new insights into secondary metabolism and pathogenicity.</title>
        <authorList>
            <person name="Ballester A.R."/>
            <person name="Marcet-Houben M."/>
            <person name="Levin E."/>
            <person name="Sela N."/>
            <person name="Selma-Lazaro C."/>
            <person name="Carmona L."/>
            <person name="Wisniewski M."/>
            <person name="Droby S."/>
            <person name="Gonzalez-Candelas L."/>
            <person name="Gabaldon T."/>
        </authorList>
    </citation>
    <scope>NUCLEOTIDE SEQUENCE [LARGE SCALE GENOMIC DNA]</scope>
    <source>
        <strain evidence="8 9">MD-8</strain>
    </source>
</reference>
<feature type="transmembrane region" description="Helical" evidence="6">
    <location>
        <begin position="123"/>
        <end position="143"/>
    </location>
</feature>
<evidence type="ECO:0000313" key="9">
    <source>
        <dbReference type="Proteomes" id="UP000030143"/>
    </source>
</evidence>
<feature type="domain" description="Major facilitator superfamily (MFS) profile" evidence="7">
    <location>
        <begin position="57"/>
        <end position="513"/>
    </location>
</feature>
<evidence type="ECO:0000256" key="3">
    <source>
        <dbReference type="ARBA" id="ARBA00022989"/>
    </source>
</evidence>
<dbReference type="InterPro" id="IPR036259">
    <property type="entry name" value="MFS_trans_sf"/>
</dbReference>
<keyword evidence="9" id="KW-1185">Reference proteome</keyword>
<dbReference type="Pfam" id="PF07690">
    <property type="entry name" value="MFS_1"/>
    <property type="match status" value="1"/>
</dbReference>
<organism evidence="8 9">
    <name type="scientific">Penicillium expansum</name>
    <name type="common">Blue mold rot fungus</name>
    <dbReference type="NCBI Taxonomy" id="27334"/>
    <lineage>
        <taxon>Eukaryota</taxon>
        <taxon>Fungi</taxon>
        <taxon>Dikarya</taxon>
        <taxon>Ascomycota</taxon>
        <taxon>Pezizomycotina</taxon>
        <taxon>Eurotiomycetes</taxon>
        <taxon>Eurotiomycetidae</taxon>
        <taxon>Eurotiales</taxon>
        <taxon>Aspergillaceae</taxon>
        <taxon>Penicillium</taxon>
    </lineage>
</organism>
<keyword evidence="4 6" id="KW-0472">Membrane</keyword>
<dbReference type="PhylomeDB" id="A0A0A2IW97"/>
<proteinExistence type="predicted"/>
<dbReference type="Proteomes" id="UP000030143">
    <property type="component" value="Unassembled WGS sequence"/>
</dbReference>
<evidence type="ECO:0000256" key="2">
    <source>
        <dbReference type="ARBA" id="ARBA00022692"/>
    </source>
</evidence>
<keyword evidence="2 6" id="KW-0812">Transmembrane</keyword>
<dbReference type="InterPro" id="IPR011701">
    <property type="entry name" value="MFS"/>
</dbReference>
<feature type="transmembrane region" description="Helical" evidence="6">
    <location>
        <begin position="255"/>
        <end position="272"/>
    </location>
</feature>
<dbReference type="GO" id="GO:0016020">
    <property type="term" value="C:membrane"/>
    <property type="evidence" value="ECO:0007669"/>
    <property type="project" value="UniProtKB-SubCell"/>
</dbReference>
<evidence type="ECO:0000256" key="4">
    <source>
        <dbReference type="ARBA" id="ARBA00023136"/>
    </source>
</evidence>
<dbReference type="SUPFAM" id="SSF103473">
    <property type="entry name" value="MFS general substrate transporter"/>
    <property type="match status" value="1"/>
</dbReference>
<feature type="compositionally biased region" description="Basic and acidic residues" evidence="5">
    <location>
        <begin position="1"/>
        <end position="29"/>
    </location>
</feature>
<feature type="transmembrane region" description="Helical" evidence="6">
    <location>
        <begin position="94"/>
        <end position="111"/>
    </location>
</feature>
<dbReference type="PANTHER" id="PTHR42718">
    <property type="entry name" value="MAJOR FACILITATOR SUPERFAMILY MULTIDRUG TRANSPORTER MFSC"/>
    <property type="match status" value="1"/>
</dbReference>
<feature type="transmembrane region" description="Helical" evidence="6">
    <location>
        <begin position="284"/>
        <end position="308"/>
    </location>
</feature>
<sequence>MSDERAEAEFHEKSPNEPNGHHPDVEHSNSHQGDLARAITNQSAIEKPKSLLRESIFIGVVCAAQFMTQAGLAIAIVPIHIIGDSFHITNPGQLSWYAAAYSLTVGTFILIAGRLGDLYGHRLMFIGGFAWFGLWSLLGGFSVWSNQIFFDICRAFQGIGPAFLLPNALAILGRTYPPGPRKDMVFSIFGATAPGGFAVGGVFSALLAERAWWPWGYWIMGIVCIAFSVIGFLIIPKSPSPKILEQTPWWVKCDLLGGLLGIAALILINFAWNQGPSAGWSTVYVYVLLIVGFLCLALFLWIELHAICPLLPREIFSEDVAWVLGCIAAGWSSFGIVVFYYFQFMEVIKGEAPLLVLAKWAPSAVSGAIAAVTTGFILAHLRPSVIMLIAMLAFTGGQILLATLPVHQTYWAQTFVLSILTPWGMDMSFPSGTLILSNNMPREHQGLAASLVNTIVNYSISIGLGLAGTVESQVNRGGTDTLRGYRGASYMGIGLAGLGVGVAIMFVIRSLTRRDKTHSQNTADNSNMEEGL</sequence>
<feature type="transmembrane region" description="Helical" evidence="6">
    <location>
        <begin position="56"/>
        <end position="82"/>
    </location>
</feature>
<feature type="transmembrane region" description="Helical" evidence="6">
    <location>
        <begin position="155"/>
        <end position="172"/>
    </location>
</feature>
<dbReference type="GeneID" id="27678691"/>
<feature type="transmembrane region" description="Helical" evidence="6">
    <location>
        <begin position="354"/>
        <end position="378"/>
    </location>
</feature>
<protein>
    <submittedName>
        <fullName evidence="8">Major facilitator superfamily domain, general substrate transporter</fullName>
    </submittedName>
</protein>
<feature type="transmembrane region" description="Helical" evidence="6">
    <location>
        <begin position="488"/>
        <end position="508"/>
    </location>
</feature>
<feature type="transmembrane region" description="Helical" evidence="6">
    <location>
        <begin position="385"/>
        <end position="404"/>
    </location>
</feature>
<dbReference type="CDD" id="cd17476">
    <property type="entry name" value="MFS_Amf1_MDR_like"/>
    <property type="match status" value="1"/>
</dbReference>
<dbReference type="PROSITE" id="PS50850">
    <property type="entry name" value="MFS"/>
    <property type="match status" value="1"/>
</dbReference>
<evidence type="ECO:0000256" key="1">
    <source>
        <dbReference type="ARBA" id="ARBA00004141"/>
    </source>
</evidence>
<evidence type="ECO:0000256" key="6">
    <source>
        <dbReference type="SAM" id="Phobius"/>
    </source>
</evidence>
<dbReference type="OrthoDB" id="2428527at2759"/>
<dbReference type="RefSeq" id="XP_016595994.1">
    <property type="nucleotide sequence ID" value="XM_016743272.1"/>
</dbReference>
<dbReference type="PANTHER" id="PTHR42718:SF1">
    <property type="entry name" value="LOW AFFINITY AMMONIUM TRANSPORTER"/>
    <property type="match status" value="1"/>
</dbReference>
<dbReference type="Gene3D" id="1.20.1250.20">
    <property type="entry name" value="MFS general substrate transporter like domains"/>
    <property type="match status" value="2"/>
</dbReference>
<name>A0A0A2IW97_PENEN</name>
<feature type="transmembrane region" description="Helical" evidence="6">
    <location>
        <begin position="410"/>
        <end position="435"/>
    </location>
</feature>
<dbReference type="EMBL" id="JQFZ01000250">
    <property type="protein sequence ID" value="KGO53392.1"/>
    <property type="molecule type" value="Genomic_DNA"/>
</dbReference>
<accession>A0A0A2IW97</accession>
<evidence type="ECO:0000313" key="8">
    <source>
        <dbReference type="EMBL" id="KGO53392.1"/>
    </source>
</evidence>
<dbReference type="VEuPathDB" id="FungiDB:PEXP_069260"/>
<feature type="transmembrane region" description="Helical" evidence="6">
    <location>
        <begin position="320"/>
        <end position="342"/>
    </location>
</feature>